<evidence type="ECO:0000313" key="1">
    <source>
        <dbReference type="EMBL" id="KAI4317807.1"/>
    </source>
</evidence>
<dbReference type="Proteomes" id="UP000828941">
    <property type="component" value="Chromosome 10"/>
</dbReference>
<sequence>MRSGSIEPGSSIAAGTNSSWQSSSGDFAFGFHKLDTGRFLIGIWFDKIPEKTLVWSVNRDEPAQIGSSINLTLSGQFVLHHANGSTFSIYNGTDTASALMRGDGNFILRNSTSGIIWQSFDSPTDTILLGQSLKMNQKLYSNANGTQDYSTGQYMLEVQPDANIVISAFRFGDPGYWFTSTVGNKDVSLVFDNETALLYAFNGTQSVFNMTTSVQTPIGDYYHRAIMNDMGNFQQLIHHKNRSEWSIVWQSINGQPCKVNAICGPYGFCTSPDNRTVNCGCLPGYETLDPYVPSKGCYPSRGMDFCAANSSSSNFKVERLEDADIPNRDFAELEVISSSDEESCMKELMDDCFCSAAVLMNNECHKKRLPLLNGRISIPDTSNSIAFVKVPSDHKDNENDSDAVSWVVLLVALLSCSLLALVFAATAIYHHPLFQGWISRVPPPKPKAVDINLKAFSFPELREATNGFKSKLGRGASGTVYGGILTLEGKQIEVAVKQLEQVVEQGEKEFLTEVQVIGLTHHRNLVRLLGFCNEQNHRLLVYELMRNGTLSNFLFVEGNKPSWERRAKIVHEIARGLLYLHEECDPQIIHCDIKPQNVLLDTNYTTKIADFGLAKLLKKDKTRTSTIVRGTMGYMAPEWLKNTPITTKVDVYSFGVLLLEIIFCRRHIELHQIEEGAEKDDLILVDWVMYLAKEGILREKASHDLEVMSDYNRFERMTMVGLWCLCPDPTQRPSMKKVTEMLEGNLEMGLPPLIVGQFN</sequence>
<proteinExistence type="predicted"/>
<dbReference type="EMBL" id="CM039435">
    <property type="protein sequence ID" value="KAI4317807.1"/>
    <property type="molecule type" value="Genomic_DNA"/>
</dbReference>
<gene>
    <name evidence="1" type="ORF">L6164_025647</name>
</gene>
<keyword evidence="2" id="KW-1185">Reference proteome</keyword>
<organism evidence="1 2">
    <name type="scientific">Bauhinia variegata</name>
    <name type="common">Purple orchid tree</name>
    <name type="synonym">Phanera variegata</name>
    <dbReference type="NCBI Taxonomy" id="167791"/>
    <lineage>
        <taxon>Eukaryota</taxon>
        <taxon>Viridiplantae</taxon>
        <taxon>Streptophyta</taxon>
        <taxon>Embryophyta</taxon>
        <taxon>Tracheophyta</taxon>
        <taxon>Spermatophyta</taxon>
        <taxon>Magnoliopsida</taxon>
        <taxon>eudicotyledons</taxon>
        <taxon>Gunneridae</taxon>
        <taxon>Pentapetalae</taxon>
        <taxon>rosids</taxon>
        <taxon>fabids</taxon>
        <taxon>Fabales</taxon>
        <taxon>Fabaceae</taxon>
        <taxon>Cercidoideae</taxon>
        <taxon>Cercideae</taxon>
        <taxon>Bauhiniinae</taxon>
        <taxon>Bauhinia</taxon>
    </lineage>
</organism>
<reference evidence="1 2" key="1">
    <citation type="journal article" date="2022" name="DNA Res.">
        <title>Chromosomal-level genome assembly of the orchid tree Bauhinia variegata (Leguminosae; Cercidoideae) supports the allotetraploid origin hypothesis of Bauhinia.</title>
        <authorList>
            <person name="Zhong Y."/>
            <person name="Chen Y."/>
            <person name="Zheng D."/>
            <person name="Pang J."/>
            <person name="Liu Y."/>
            <person name="Luo S."/>
            <person name="Meng S."/>
            <person name="Qian L."/>
            <person name="Wei D."/>
            <person name="Dai S."/>
            <person name="Zhou R."/>
        </authorList>
    </citation>
    <scope>NUCLEOTIDE SEQUENCE [LARGE SCALE GENOMIC DNA]</scope>
    <source>
        <strain evidence="1">BV-YZ2020</strain>
    </source>
</reference>
<evidence type="ECO:0000313" key="2">
    <source>
        <dbReference type="Proteomes" id="UP000828941"/>
    </source>
</evidence>
<name>A0ACB9M2L5_BAUVA</name>
<comment type="caution">
    <text evidence="1">The sequence shown here is derived from an EMBL/GenBank/DDBJ whole genome shotgun (WGS) entry which is preliminary data.</text>
</comment>
<accession>A0ACB9M2L5</accession>
<protein>
    <submittedName>
        <fullName evidence="1">Uncharacterized protein</fullName>
    </submittedName>
</protein>